<keyword evidence="3 7" id="KW-1133">Transmembrane helix</keyword>
<feature type="region of interest" description="Disordered" evidence="6">
    <location>
        <begin position="221"/>
        <end position="246"/>
    </location>
</feature>
<reference evidence="9" key="1">
    <citation type="submission" date="2022-11" db="EMBL/GenBank/DDBJ databases">
        <authorList>
            <person name="Petersen C."/>
        </authorList>
    </citation>
    <scope>NUCLEOTIDE SEQUENCE</scope>
    <source>
        <strain evidence="9">IBT 29864</strain>
    </source>
</reference>
<dbReference type="GeneID" id="81432266"/>
<name>A0A9X0B5Q2_9EURO</name>
<dbReference type="EMBL" id="JAPZBS010000001">
    <property type="protein sequence ID" value="KAJ5389090.1"/>
    <property type="molecule type" value="Genomic_DNA"/>
</dbReference>
<dbReference type="InterPro" id="IPR049326">
    <property type="entry name" value="Rhodopsin_dom_fungi"/>
</dbReference>
<feature type="transmembrane region" description="Helical" evidence="7">
    <location>
        <begin position="87"/>
        <end position="105"/>
    </location>
</feature>
<dbReference type="RefSeq" id="XP_056559818.1">
    <property type="nucleotide sequence ID" value="XM_056693089.1"/>
</dbReference>
<evidence type="ECO:0000256" key="5">
    <source>
        <dbReference type="ARBA" id="ARBA00038359"/>
    </source>
</evidence>
<reference evidence="9" key="2">
    <citation type="journal article" date="2023" name="IMA Fungus">
        <title>Comparative genomic study of the Penicillium genus elucidates a diverse pangenome and 15 lateral gene transfer events.</title>
        <authorList>
            <person name="Petersen C."/>
            <person name="Sorensen T."/>
            <person name="Nielsen M.R."/>
            <person name="Sondergaard T.E."/>
            <person name="Sorensen J.L."/>
            <person name="Fitzpatrick D.A."/>
            <person name="Frisvad J.C."/>
            <person name="Nielsen K.L."/>
        </authorList>
    </citation>
    <scope>NUCLEOTIDE SEQUENCE</scope>
    <source>
        <strain evidence="9">IBT 29864</strain>
    </source>
</reference>
<feature type="transmembrane region" description="Helical" evidence="7">
    <location>
        <begin position="58"/>
        <end position="75"/>
    </location>
</feature>
<evidence type="ECO:0000256" key="1">
    <source>
        <dbReference type="ARBA" id="ARBA00004141"/>
    </source>
</evidence>
<dbReference type="InterPro" id="IPR052337">
    <property type="entry name" value="SAT4-like"/>
</dbReference>
<feature type="transmembrane region" description="Helical" evidence="7">
    <location>
        <begin position="136"/>
        <end position="157"/>
    </location>
</feature>
<evidence type="ECO:0000313" key="10">
    <source>
        <dbReference type="Proteomes" id="UP001147782"/>
    </source>
</evidence>
<evidence type="ECO:0000259" key="8">
    <source>
        <dbReference type="Pfam" id="PF20684"/>
    </source>
</evidence>
<dbReference type="PANTHER" id="PTHR33048">
    <property type="entry name" value="PTH11-LIKE INTEGRAL MEMBRANE PROTEIN (AFU_ORTHOLOGUE AFUA_5G11245)"/>
    <property type="match status" value="1"/>
</dbReference>
<dbReference type="Proteomes" id="UP001147782">
    <property type="component" value="Unassembled WGS sequence"/>
</dbReference>
<gene>
    <name evidence="9" type="ORF">N7496_000158</name>
</gene>
<organism evidence="9 10">
    <name type="scientific">Penicillium cataractarum</name>
    <dbReference type="NCBI Taxonomy" id="2100454"/>
    <lineage>
        <taxon>Eukaryota</taxon>
        <taxon>Fungi</taxon>
        <taxon>Dikarya</taxon>
        <taxon>Ascomycota</taxon>
        <taxon>Pezizomycotina</taxon>
        <taxon>Eurotiomycetes</taxon>
        <taxon>Eurotiomycetidae</taxon>
        <taxon>Eurotiales</taxon>
        <taxon>Aspergillaceae</taxon>
        <taxon>Penicillium</taxon>
    </lineage>
</organism>
<dbReference type="AlphaFoldDB" id="A0A9X0B5Q2"/>
<evidence type="ECO:0000256" key="6">
    <source>
        <dbReference type="SAM" id="MobiDB-lite"/>
    </source>
</evidence>
<evidence type="ECO:0000256" key="7">
    <source>
        <dbReference type="SAM" id="Phobius"/>
    </source>
</evidence>
<feature type="domain" description="Rhodopsin" evidence="8">
    <location>
        <begin position="5"/>
        <end position="213"/>
    </location>
</feature>
<evidence type="ECO:0000256" key="2">
    <source>
        <dbReference type="ARBA" id="ARBA00022692"/>
    </source>
</evidence>
<dbReference type="GO" id="GO:0016020">
    <property type="term" value="C:membrane"/>
    <property type="evidence" value="ECO:0007669"/>
    <property type="project" value="UniProtKB-SubCell"/>
</dbReference>
<protein>
    <recommendedName>
        <fullName evidence="8">Rhodopsin domain-containing protein</fullName>
    </recommendedName>
</protein>
<accession>A0A9X0B5Q2</accession>
<comment type="caution">
    <text evidence="9">The sequence shown here is derived from an EMBL/GenBank/DDBJ whole genome shotgun (WGS) entry which is preliminary data.</text>
</comment>
<feature type="transmembrane region" description="Helical" evidence="7">
    <location>
        <begin position="169"/>
        <end position="191"/>
    </location>
</feature>
<feature type="compositionally biased region" description="Polar residues" evidence="6">
    <location>
        <begin position="226"/>
        <end position="246"/>
    </location>
</feature>
<keyword evidence="2 7" id="KW-0812">Transmembrane</keyword>
<comment type="similarity">
    <text evidence="5">Belongs to the SAT4 family.</text>
</comment>
<proteinExistence type="inferred from homology"/>
<comment type="subcellular location">
    <subcellularLocation>
        <location evidence="1">Membrane</location>
        <topology evidence="1">Multi-pass membrane protein</topology>
    </subcellularLocation>
</comment>
<keyword evidence="4 7" id="KW-0472">Membrane</keyword>
<keyword evidence="10" id="KW-1185">Reference proteome</keyword>
<evidence type="ECO:0000256" key="4">
    <source>
        <dbReference type="ARBA" id="ARBA00023136"/>
    </source>
</evidence>
<dbReference type="OrthoDB" id="444631at2759"/>
<dbReference type="PANTHER" id="PTHR33048:SF47">
    <property type="entry name" value="INTEGRAL MEMBRANE PROTEIN-RELATED"/>
    <property type="match status" value="1"/>
</dbReference>
<evidence type="ECO:0000313" key="9">
    <source>
        <dbReference type="EMBL" id="KAJ5389090.1"/>
    </source>
</evidence>
<dbReference type="Pfam" id="PF20684">
    <property type="entry name" value="Fung_rhodopsin"/>
    <property type="match status" value="1"/>
</dbReference>
<feature type="non-terminal residue" evidence="9">
    <location>
        <position position="1"/>
    </location>
</feature>
<sequence>DLLVVLAWTIILTAAIIWQIEGRVLYELYSISADLEVFTPAFLQRYNTFMRFLAPLEIFFYSGLWCIKFSFLAFFYRLSCKIKPLRIWWYMVMVITAGVYIASVADIEYKCSFGGIGYIIEQCSQLDHIHYENRSFWANCAGDVVTDMMILSIPVLVLWNTRISRRKKVILLSIFSATILIMVIAIVRVAVDNTLNSEINIAWLCFWSFVELFITAQNRSSKGKGSYQNMSGPTSKSPKNVSCQTQSRCVGDVGPHMNDDVPLSPLNIVYVHRGFEVTSAVMSNSGND</sequence>
<evidence type="ECO:0000256" key="3">
    <source>
        <dbReference type="ARBA" id="ARBA00022989"/>
    </source>
</evidence>